<dbReference type="InterPro" id="IPR042099">
    <property type="entry name" value="ANL_N_sf"/>
</dbReference>
<sequence length="360" mass="40528">MKTVNRKEPWELGCRVNLPPRLQNVQTTVLSTKADWPTEILIGTSPIPIMINTKSWNPCCSLEEADRILMAPGSLLEVETRVVGDRVSKVWKNLWPSIRVFFLQSTKEHANKTYVVFEKECYTFKEILDTTVKCAAIFRDVYKIQRGDRVVICSRNFPSYYIVFWACHPERADKIEPIVADLKHASGASGYLVIQDQEGKAIDLLRDPGWCIRQSSITLVGELMFKVSGMSGKTCDLDEEDVVDATTAESSRRALSCLSIVDTHLEGVGEQYSPDSLPVIRIPESAGKFRDLHCGLCITSLQNAARNSTSILSHIDIILSFNVLFFHGPHREPVRATEHRFDLRSASRHFLLGLSPSFLS</sequence>
<reference evidence="1" key="1">
    <citation type="submission" date="2020-11" db="EMBL/GenBank/DDBJ databases">
        <title>Adaptations for nitrogen fixation in a non-lichenized fungal sporocarp promotes dispersal by wood-feeding termites.</title>
        <authorList>
            <consortium name="DOE Joint Genome Institute"/>
            <person name="Koch R.A."/>
            <person name="Yoon G."/>
            <person name="Arayal U."/>
            <person name="Lail K."/>
            <person name="Amirebrahimi M."/>
            <person name="Labutti K."/>
            <person name="Lipzen A."/>
            <person name="Riley R."/>
            <person name="Barry K."/>
            <person name="Henrissat B."/>
            <person name="Grigoriev I.V."/>
            <person name="Herr J.R."/>
            <person name="Aime M.C."/>
        </authorList>
    </citation>
    <scope>NUCLEOTIDE SEQUENCE</scope>
    <source>
        <strain evidence="1">MCA 3950</strain>
    </source>
</reference>
<dbReference type="GeneID" id="66112978"/>
<dbReference type="Gene3D" id="3.40.50.12780">
    <property type="entry name" value="N-terminal domain of ligase-like"/>
    <property type="match status" value="1"/>
</dbReference>
<proteinExistence type="predicted"/>
<protein>
    <submittedName>
        <fullName evidence="1">Uncharacterized protein</fullName>
    </submittedName>
</protein>
<accession>A0A9P7VHD2</accession>
<dbReference type="OrthoDB" id="10253115at2759"/>
<comment type="caution">
    <text evidence="1">The sequence shown here is derived from an EMBL/GenBank/DDBJ whole genome shotgun (WGS) entry which is preliminary data.</text>
</comment>
<dbReference type="Proteomes" id="UP000812287">
    <property type="component" value="Unassembled WGS sequence"/>
</dbReference>
<organism evidence="1 2">
    <name type="scientific">Guyanagaster necrorhizus</name>
    <dbReference type="NCBI Taxonomy" id="856835"/>
    <lineage>
        <taxon>Eukaryota</taxon>
        <taxon>Fungi</taxon>
        <taxon>Dikarya</taxon>
        <taxon>Basidiomycota</taxon>
        <taxon>Agaricomycotina</taxon>
        <taxon>Agaricomycetes</taxon>
        <taxon>Agaricomycetidae</taxon>
        <taxon>Agaricales</taxon>
        <taxon>Marasmiineae</taxon>
        <taxon>Physalacriaceae</taxon>
        <taxon>Guyanagaster</taxon>
    </lineage>
</organism>
<evidence type="ECO:0000313" key="1">
    <source>
        <dbReference type="EMBL" id="KAG7440400.1"/>
    </source>
</evidence>
<dbReference type="RefSeq" id="XP_043033900.1">
    <property type="nucleotide sequence ID" value="XM_043190681.1"/>
</dbReference>
<keyword evidence="2" id="KW-1185">Reference proteome</keyword>
<dbReference type="AlphaFoldDB" id="A0A9P7VHD2"/>
<name>A0A9P7VHD2_9AGAR</name>
<dbReference type="SUPFAM" id="SSF56801">
    <property type="entry name" value="Acetyl-CoA synthetase-like"/>
    <property type="match status" value="1"/>
</dbReference>
<gene>
    <name evidence="1" type="ORF">BT62DRAFT_997785</name>
</gene>
<dbReference type="EMBL" id="MU250572">
    <property type="protein sequence ID" value="KAG7440400.1"/>
    <property type="molecule type" value="Genomic_DNA"/>
</dbReference>
<evidence type="ECO:0000313" key="2">
    <source>
        <dbReference type="Proteomes" id="UP000812287"/>
    </source>
</evidence>